<proteinExistence type="predicted"/>
<comment type="caution">
    <text evidence="2">The sequence shown here is derived from an EMBL/GenBank/DDBJ whole genome shotgun (WGS) entry which is preliminary data.</text>
</comment>
<dbReference type="EMBL" id="BNJK01000003">
    <property type="protein sequence ID" value="GHP00808.1"/>
    <property type="molecule type" value="Genomic_DNA"/>
</dbReference>
<gene>
    <name evidence="2" type="ORF">KSF_108550</name>
</gene>
<dbReference type="Proteomes" id="UP000597444">
    <property type="component" value="Unassembled WGS sequence"/>
</dbReference>
<keyword evidence="3" id="KW-1185">Reference proteome</keyword>
<sequence length="986" mass="112472">MTSLPERLEHDLKRLPIGVGLPWVDDHPSEHHEQIPLFVVRLPEGVNFARLHFRIRALQDYAYPEGMLLEVSFEVVPNRDLVLPFSLLLAPGLPIHQPCCRALVNATTIEIGIYAPDLWCIGWRRMVWPELYRQTLKTLLGERPAQKGSWNVLVERWERNFAQQGRKPLPHSLSTPLAVAAPSTQQARTPPRVKQPSSPLPASVREQLQSTRPLEQVVWHREPLRCYVKVPANLSFEQVTLELQTPSLLSYAPEGPLVVLPFMIPTRRKDPTIRGQCLWNPVDPVDRALLSTLAKAKKIELVGCAESTTALVPLGCKELSWNGQKRQAVHILLAQTTSAQTRWPEAKERFLREQLQHAQHGQVEKAEQQEWHLPSSWKQQMRGTESRTLVVRHKGNTLLPRVLLRVPEGTQVENLSLTASAFNVYSYEGSMLVCLHLLLRDATRGWMPMDVLFDPVTDRKKLKMLTLPGSMELLAVADTKHLSILGAMQWTWSASLQERARHIWTVVRQVKHSGRWNLLVQEHYRLCPQVAIFQTEEPRSYKNLPLVVPSPPPPHQKPTATPPSVKEPSPSRASPKPVAAVSKPATSASLSETHKKLLRNIQDLPLVERCILRQRLLAREEYQKSYPPSQLAFWRMLLPLALEQSRKFIWRPEAVALTEEQRQHLDEGKVSVRMPRFPDVHLWFEFATPIETCVAADTAAIFLFAADDPELMKRFARQTALSAYALNFVQRTYYRPARHFLALNVINHDGEIVWAMKLPEGSRREKHVEAEMSLSTPDWFGCASVSCQFHREPIWSPTAQERRLPCAACMRAYDFFSTWMVSAWKGLLGVHRTPGNVLEQLGSIGEMHHETTTSIRPGIDEASLRRTLALEHQYRIVRHIDIAAPPKIHSKQTETHRGSWIDALTAIDPALVDFDEREVPERTRTLHDPRFAKYIAEHGTNQVKVRPHHRTVPMRSDPKRITEVTAETSKPEQEQDEATGDNGTEK</sequence>
<dbReference type="AlphaFoldDB" id="A0A8J3N6W2"/>
<name>A0A8J3N6W2_9CHLR</name>
<feature type="region of interest" description="Disordered" evidence="1">
    <location>
        <begin position="165"/>
        <end position="208"/>
    </location>
</feature>
<evidence type="ECO:0000313" key="2">
    <source>
        <dbReference type="EMBL" id="GHP00808.1"/>
    </source>
</evidence>
<organism evidence="2 3">
    <name type="scientific">Reticulibacter mediterranei</name>
    <dbReference type="NCBI Taxonomy" id="2778369"/>
    <lineage>
        <taxon>Bacteria</taxon>
        <taxon>Bacillati</taxon>
        <taxon>Chloroflexota</taxon>
        <taxon>Ktedonobacteria</taxon>
        <taxon>Ktedonobacterales</taxon>
        <taxon>Reticulibacteraceae</taxon>
        <taxon>Reticulibacter</taxon>
    </lineage>
</organism>
<feature type="region of interest" description="Disordered" evidence="1">
    <location>
        <begin position="543"/>
        <end position="589"/>
    </location>
</feature>
<feature type="region of interest" description="Disordered" evidence="1">
    <location>
        <begin position="946"/>
        <end position="986"/>
    </location>
</feature>
<accession>A0A8J3N6W2</accession>
<reference evidence="2" key="1">
    <citation type="submission" date="2020-10" db="EMBL/GenBank/DDBJ databases">
        <title>Taxonomic study of unclassified bacteria belonging to the class Ktedonobacteria.</title>
        <authorList>
            <person name="Yabe S."/>
            <person name="Wang C.M."/>
            <person name="Zheng Y."/>
            <person name="Sakai Y."/>
            <person name="Cavaletti L."/>
            <person name="Monciardini P."/>
            <person name="Donadio S."/>
        </authorList>
    </citation>
    <scope>NUCLEOTIDE SEQUENCE</scope>
    <source>
        <strain evidence="2">ID150040</strain>
    </source>
</reference>
<protein>
    <submittedName>
        <fullName evidence="2">Uncharacterized protein</fullName>
    </submittedName>
</protein>
<evidence type="ECO:0000256" key="1">
    <source>
        <dbReference type="SAM" id="MobiDB-lite"/>
    </source>
</evidence>
<evidence type="ECO:0000313" key="3">
    <source>
        <dbReference type="Proteomes" id="UP000597444"/>
    </source>
</evidence>
<dbReference type="RefSeq" id="WP_220211388.1">
    <property type="nucleotide sequence ID" value="NZ_BNJK01000003.1"/>
</dbReference>